<gene>
    <name evidence="10" type="ORF">DP107_03760</name>
</gene>
<dbReference type="InParanoid" id="A0A554NC81"/>
<feature type="transmembrane region" description="Helical" evidence="8">
    <location>
        <begin position="183"/>
        <end position="202"/>
    </location>
</feature>
<keyword evidence="8" id="KW-0472">Membrane</keyword>
<dbReference type="InterPro" id="IPR000014">
    <property type="entry name" value="PAS"/>
</dbReference>
<dbReference type="InterPro" id="IPR003661">
    <property type="entry name" value="HisK_dim/P_dom"/>
</dbReference>
<dbReference type="InterPro" id="IPR004358">
    <property type="entry name" value="Sig_transdc_His_kin-like_C"/>
</dbReference>
<dbReference type="EMBL" id="QMDX01000002">
    <property type="protein sequence ID" value="TSD14989.1"/>
    <property type="molecule type" value="Genomic_DNA"/>
</dbReference>
<dbReference type="AlphaFoldDB" id="A0A554NC81"/>
<sequence length="566" mass="59412">MAIELLTVARVLAGASGVALLVAAAWTRSAWRAPSARSFSVLIGLLGTSALALAAVAPNRPAYSVVWLLTLLAIPVAFGAFALDYYGLDLVTTPWRLAAFALPAVAAGGSGVAYHLLRPPSMGTGMGGGTGMMGPAPPGLSPLALDLLVAVREVGLYYASGVIFVAVALVVGTVVQYDHLGPGVVVTLSFLGVWQWGGYLLMPEVMAATDYATALALIGGCYAVSVVAVGTVAGVGGLFETLPAAGTVGSRTALDSLDDPMLTVDDSGTVLCANEAACRTFDPSRAVGSPLERVVGVDIGTLRERDRLSLETTEGSRWFQPGLSAVAGRGDIRLGTVIVLRDVTRRRTREQRLQVLSRVLRHNLRNDMNVIRGNAELITDGAGIDPSTGAEQIRRTADELVELGERAREVERMMSFEEHPEPAVDVAATVETAVSAVGERYPAVEVTTAVPADSTLPVDGRVLRVVLENVIENACQHNDADEPIVVVSADRSEDRFRLAVSDNGPGIPEMERSVIAAGTEDPLEHSTGLGLWAVEWGVTRLGGELSFADNEPRGAVVRIDLPTGEP</sequence>
<evidence type="ECO:0000313" key="10">
    <source>
        <dbReference type="EMBL" id="TSD14989.1"/>
    </source>
</evidence>
<dbReference type="InterPro" id="IPR005467">
    <property type="entry name" value="His_kinase_dom"/>
</dbReference>
<keyword evidence="6" id="KW-0418">Kinase</keyword>
<evidence type="ECO:0000256" key="5">
    <source>
        <dbReference type="ARBA" id="ARBA00022741"/>
    </source>
</evidence>
<dbReference type="PROSITE" id="PS50109">
    <property type="entry name" value="HIS_KIN"/>
    <property type="match status" value="1"/>
</dbReference>
<dbReference type="PANTHER" id="PTHR44936">
    <property type="entry name" value="SENSOR PROTEIN CREC"/>
    <property type="match status" value="1"/>
</dbReference>
<dbReference type="Pfam" id="PF02518">
    <property type="entry name" value="HATPase_c"/>
    <property type="match status" value="1"/>
</dbReference>
<feature type="transmembrane region" description="Helical" evidence="8">
    <location>
        <begin position="95"/>
        <end position="117"/>
    </location>
</feature>
<comment type="caution">
    <text evidence="10">The sequence shown here is derived from an EMBL/GenBank/DDBJ whole genome shotgun (WGS) entry which is preliminary data.</text>
</comment>
<evidence type="ECO:0000256" key="2">
    <source>
        <dbReference type="ARBA" id="ARBA00012438"/>
    </source>
</evidence>
<dbReference type="PRINTS" id="PR00344">
    <property type="entry name" value="BCTRLSENSOR"/>
</dbReference>
<evidence type="ECO:0000313" key="11">
    <source>
        <dbReference type="Proteomes" id="UP000319894"/>
    </source>
</evidence>
<evidence type="ECO:0000256" key="8">
    <source>
        <dbReference type="SAM" id="Phobius"/>
    </source>
</evidence>
<evidence type="ECO:0000256" key="7">
    <source>
        <dbReference type="ARBA" id="ARBA00022840"/>
    </source>
</evidence>
<protein>
    <recommendedName>
        <fullName evidence="2">histidine kinase</fullName>
        <ecNumber evidence="2">2.7.13.3</ecNumber>
    </recommendedName>
</protein>
<comment type="catalytic activity">
    <reaction evidence="1">
        <text>ATP + protein L-histidine = ADP + protein N-phospho-L-histidine.</text>
        <dbReference type="EC" id="2.7.13.3"/>
    </reaction>
</comment>
<feature type="transmembrane region" description="Helical" evidence="8">
    <location>
        <begin position="156"/>
        <end position="177"/>
    </location>
</feature>
<feature type="transmembrane region" description="Helical" evidence="8">
    <location>
        <begin position="64"/>
        <end position="83"/>
    </location>
</feature>
<feature type="domain" description="Histidine kinase" evidence="9">
    <location>
        <begin position="359"/>
        <end position="565"/>
    </location>
</feature>
<accession>A0A554NC81</accession>
<keyword evidence="4" id="KW-0808">Transferase</keyword>
<evidence type="ECO:0000256" key="3">
    <source>
        <dbReference type="ARBA" id="ARBA00022553"/>
    </source>
</evidence>
<dbReference type="Proteomes" id="UP000319894">
    <property type="component" value="Unassembled WGS sequence"/>
</dbReference>
<dbReference type="PANTHER" id="PTHR44936:SF10">
    <property type="entry name" value="SENSOR PROTEIN RSTB"/>
    <property type="match status" value="1"/>
</dbReference>
<proteinExistence type="predicted"/>
<dbReference type="EC" id="2.7.13.3" evidence="2"/>
<keyword evidence="5" id="KW-0547">Nucleotide-binding</keyword>
<dbReference type="RefSeq" id="WP_144260827.1">
    <property type="nucleotide sequence ID" value="NZ_QMDX01000002.1"/>
</dbReference>
<keyword evidence="8" id="KW-1133">Transmembrane helix</keyword>
<dbReference type="InterPro" id="IPR036890">
    <property type="entry name" value="HATPase_C_sf"/>
</dbReference>
<evidence type="ECO:0000256" key="4">
    <source>
        <dbReference type="ARBA" id="ARBA00022679"/>
    </source>
</evidence>
<dbReference type="OrthoDB" id="3369at2157"/>
<dbReference type="SMART" id="SM00387">
    <property type="entry name" value="HATPase_c"/>
    <property type="match status" value="1"/>
</dbReference>
<dbReference type="CDD" id="cd00075">
    <property type="entry name" value="HATPase"/>
    <property type="match status" value="1"/>
</dbReference>
<dbReference type="SUPFAM" id="SSF55874">
    <property type="entry name" value="ATPase domain of HSP90 chaperone/DNA topoisomerase II/histidine kinase"/>
    <property type="match status" value="1"/>
</dbReference>
<feature type="transmembrane region" description="Helical" evidence="8">
    <location>
        <begin position="7"/>
        <end position="26"/>
    </location>
</feature>
<dbReference type="Gene3D" id="3.30.450.20">
    <property type="entry name" value="PAS domain"/>
    <property type="match status" value="1"/>
</dbReference>
<keyword evidence="7" id="KW-0067">ATP-binding</keyword>
<evidence type="ECO:0000259" key="9">
    <source>
        <dbReference type="PROSITE" id="PS50109"/>
    </source>
</evidence>
<dbReference type="InterPro" id="IPR050980">
    <property type="entry name" value="2C_sensor_his_kinase"/>
</dbReference>
<keyword evidence="3" id="KW-0597">Phosphoprotein</keyword>
<dbReference type="GO" id="GO:0000155">
    <property type="term" value="F:phosphorelay sensor kinase activity"/>
    <property type="evidence" value="ECO:0007669"/>
    <property type="project" value="InterPro"/>
</dbReference>
<keyword evidence="11" id="KW-1185">Reference proteome</keyword>
<dbReference type="GO" id="GO:0005524">
    <property type="term" value="F:ATP binding"/>
    <property type="evidence" value="ECO:0007669"/>
    <property type="project" value="UniProtKB-KW"/>
</dbReference>
<dbReference type="SUPFAM" id="SSF55785">
    <property type="entry name" value="PYP-like sensor domain (PAS domain)"/>
    <property type="match status" value="1"/>
</dbReference>
<reference evidence="10 11" key="1">
    <citation type="submission" date="2018-06" db="EMBL/GenBank/DDBJ databases">
        <title>Natronomonas sp. F16-60 a new haloarchaeon isolated from a solar saltern of Isla Cristina, Huelva, Spain.</title>
        <authorList>
            <person name="Duran-Viseras A."/>
            <person name="Sanchez-Porro C."/>
            <person name="Ventosa A."/>
        </authorList>
    </citation>
    <scope>NUCLEOTIDE SEQUENCE [LARGE SCALE GENOMIC DNA]</scope>
    <source>
        <strain evidence="10 11">F16-60</strain>
    </source>
</reference>
<dbReference type="GO" id="GO:0005886">
    <property type="term" value="C:plasma membrane"/>
    <property type="evidence" value="ECO:0007669"/>
    <property type="project" value="UniProtKB-SubCell"/>
</dbReference>
<dbReference type="InterPro" id="IPR003594">
    <property type="entry name" value="HATPase_dom"/>
</dbReference>
<dbReference type="CDD" id="cd00082">
    <property type="entry name" value="HisKA"/>
    <property type="match status" value="1"/>
</dbReference>
<evidence type="ECO:0000256" key="1">
    <source>
        <dbReference type="ARBA" id="ARBA00000085"/>
    </source>
</evidence>
<dbReference type="Gene3D" id="3.30.565.10">
    <property type="entry name" value="Histidine kinase-like ATPase, C-terminal domain"/>
    <property type="match status" value="1"/>
</dbReference>
<keyword evidence="8" id="KW-0812">Transmembrane</keyword>
<name>A0A554NC81_9EURY</name>
<feature type="transmembrane region" description="Helical" evidence="8">
    <location>
        <begin position="214"/>
        <end position="239"/>
    </location>
</feature>
<dbReference type="CDD" id="cd00130">
    <property type="entry name" value="PAS"/>
    <property type="match status" value="1"/>
</dbReference>
<dbReference type="InterPro" id="IPR035965">
    <property type="entry name" value="PAS-like_dom_sf"/>
</dbReference>
<organism evidence="10 11">
    <name type="scientific">Haloglomus irregulare</name>
    <dbReference type="NCBI Taxonomy" id="2234134"/>
    <lineage>
        <taxon>Archaea</taxon>
        <taxon>Methanobacteriati</taxon>
        <taxon>Methanobacteriota</taxon>
        <taxon>Stenosarchaea group</taxon>
        <taxon>Halobacteria</taxon>
        <taxon>Halobacteriales</taxon>
        <taxon>Natronomonadaceae</taxon>
        <taxon>Haloglomus</taxon>
    </lineage>
</organism>
<evidence type="ECO:0000256" key="6">
    <source>
        <dbReference type="ARBA" id="ARBA00022777"/>
    </source>
</evidence>
<feature type="transmembrane region" description="Helical" evidence="8">
    <location>
        <begin position="38"/>
        <end position="57"/>
    </location>
</feature>